<dbReference type="RefSeq" id="WP_125465008.1">
    <property type="nucleotide sequence ID" value="NZ_CP034337.1"/>
</dbReference>
<dbReference type="InterPro" id="IPR041657">
    <property type="entry name" value="HTH_17"/>
</dbReference>
<accession>A0ABM7CU82</accession>
<gene>
    <name evidence="2" type="ORF">EI693_18895</name>
</gene>
<dbReference type="Proteomes" id="UP000272622">
    <property type="component" value="Chromosome"/>
</dbReference>
<dbReference type="InterPro" id="IPR010093">
    <property type="entry name" value="SinI_DNA-bd"/>
</dbReference>
<organism evidence="2 3">
    <name type="scientific">Pseudomonas oryziphila</name>
    <dbReference type="NCBI Taxonomy" id="2894079"/>
    <lineage>
        <taxon>Bacteria</taxon>
        <taxon>Pseudomonadati</taxon>
        <taxon>Pseudomonadota</taxon>
        <taxon>Gammaproteobacteria</taxon>
        <taxon>Pseudomonadales</taxon>
        <taxon>Pseudomonadaceae</taxon>
        <taxon>Pseudomonas</taxon>
    </lineage>
</organism>
<keyword evidence="3" id="KW-1185">Reference proteome</keyword>
<dbReference type="EMBL" id="CP034337">
    <property type="protein sequence ID" value="AZL75028.1"/>
    <property type="molecule type" value="Genomic_DNA"/>
</dbReference>
<sequence length="66" mass="7240">MNTSLNTSNLAVGPDEAARLTGHARSAIYEAIAKGEIVSFKSGRRRLILTQNLVSWINKLAEKNSR</sequence>
<reference evidence="2 3" key="1">
    <citation type="submission" date="2018-12" db="EMBL/GenBank/DDBJ databases">
        <authorList>
            <person name="Li S."/>
            <person name="Yang R."/>
            <person name="Chen G."/>
            <person name="Zou L."/>
            <person name="Zhang C."/>
            <person name="Chen Y."/>
            <person name="Liu Z."/>
            <person name="Li Y."/>
            <person name="Yan Y."/>
            <person name="Huang M."/>
            <person name="Chen T."/>
        </authorList>
    </citation>
    <scope>NUCLEOTIDE SEQUENCE [LARGE SCALE GENOMIC DNA]</scope>
    <source>
        <strain evidence="2 3">2014</strain>
    </source>
</reference>
<dbReference type="Pfam" id="PF12728">
    <property type="entry name" value="HTH_17"/>
    <property type="match status" value="1"/>
</dbReference>
<evidence type="ECO:0000313" key="2">
    <source>
        <dbReference type="EMBL" id="AZL75028.1"/>
    </source>
</evidence>
<name>A0ABM7CU82_9PSED</name>
<proteinExistence type="predicted"/>
<dbReference type="GO" id="GO:0003677">
    <property type="term" value="F:DNA binding"/>
    <property type="evidence" value="ECO:0007669"/>
    <property type="project" value="UniProtKB-KW"/>
</dbReference>
<evidence type="ECO:0000259" key="1">
    <source>
        <dbReference type="Pfam" id="PF12728"/>
    </source>
</evidence>
<keyword evidence="2" id="KW-0238">DNA-binding</keyword>
<evidence type="ECO:0000313" key="3">
    <source>
        <dbReference type="Proteomes" id="UP000272622"/>
    </source>
</evidence>
<feature type="domain" description="Helix-turn-helix" evidence="1">
    <location>
        <begin position="14"/>
        <end position="59"/>
    </location>
</feature>
<dbReference type="NCBIfam" id="TIGR01764">
    <property type="entry name" value="excise"/>
    <property type="match status" value="1"/>
</dbReference>
<protein>
    <submittedName>
        <fullName evidence="2">DNA-binding protein</fullName>
    </submittedName>
</protein>